<sequence length="414" mass="46243">MIKLLLVFFFFFFFYLSQGLFLSFNSSILPSSSASNPPNPSSSAASSQPSKTFLKEVLNAVAAKKHWDPEANPRVSSVETESTMIGAIESFEFHLRVGGATLILKFSEETEAWRKADEGEVEFGPDLVGLDVGSRQGIRKLRLEGPLELLASGGDDVLSVHLFSLNITHQGLRRVLVGKGITIEVYSSDEVSLFYPYDSGFLLNERSSKQKQSRDQFWPLGLSSCAPLVSVRVAGPASLVAYMVPDEKAYVETSFPAPDTIELLPNKCFSHEQVQSVSSHTLSSKSAVAERLLNSFLGKTILHDRSSRLVKTKITSSKLLKFRVEVERNITENDRTWKEVAKWRTRPTVERSWFEIVGRFEGGRDLKPVFARMLSRPLMIVESAAWSHLMSNISFTEFPSIVVPPEALTLDIKW</sequence>
<dbReference type="PANTHER" id="PTHR34454:SF3">
    <property type="entry name" value="PEPTIDASE I, PUTATIVE-RELATED"/>
    <property type="match status" value="1"/>
</dbReference>
<evidence type="ECO:0000313" key="2">
    <source>
        <dbReference type="Proteomes" id="UP000233837"/>
    </source>
</evidence>
<dbReference type="AlphaFoldDB" id="A0A2I0VMT4"/>
<protein>
    <submittedName>
        <fullName evidence="1">Uncharacterized protein</fullName>
    </submittedName>
</protein>
<keyword evidence="2" id="KW-1185">Reference proteome</keyword>
<reference evidence="1 2" key="1">
    <citation type="journal article" date="2016" name="Sci. Rep.">
        <title>The Dendrobium catenatum Lindl. genome sequence provides insights into polysaccharide synthase, floral development and adaptive evolution.</title>
        <authorList>
            <person name="Zhang G.Q."/>
            <person name="Xu Q."/>
            <person name="Bian C."/>
            <person name="Tsai W.C."/>
            <person name="Yeh C.M."/>
            <person name="Liu K.W."/>
            <person name="Yoshida K."/>
            <person name="Zhang L.S."/>
            <person name="Chang S.B."/>
            <person name="Chen F."/>
            <person name="Shi Y."/>
            <person name="Su Y.Y."/>
            <person name="Zhang Y.Q."/>
            <person name="Chen L.J."/>
            <person name="Yin Y."/>
            <person name="Lin M."/>
            <person name="Huang H."/>
            <person name="Deng H."/>
            <person name="Wang Z.W."/>
            <person name="Zhu S.L."/>
            <person name="Zhao X."/>
            <person name="Deng C."/>
            <person name="Niu S.C."/>
            <person name="Huang J."/>
            <person name="Wang M."/>
            <person name="Liu G.H."/>
            <person name="Yang H.J."/>
            <person name="Xiao X.J."/>
            <person name="Hsiao Y.Y."/>
            <person name="Wu W.L."/>
            <person name="Chen Y.Y."/>
            <person name="Mitsuda N."/>
            <person name="Ohme-Takagi M."/>
            <person name="Luo Y.B."/>
            <person name="Van de Peer Y."/>
            <person name="Liu Z.J."/>
        </authorList>
    </citation>
    <scope>NUCLEOTIDE SEQUENCE [LARGE SCALE GENOMIC DNA]</scope>
    <source>
        <tissue evidence="1">The whole plant</tissue>
    </source>
</reference>
<evidence type="ECO:0000313" key="1">
    <source>
        <dbReference type="EMBL" id="PKU64722.1"/>
    </source>
</evidence>
<dbReference type="PANTHER" id="PTHR34454">
    <property type="entry name" value="TUNICAMYCIN INDUCED PROTEIN"/>
    <property type="match status" value="1"/>
</dbReference>
<proteinExistence type="predicted"/>
<dbReference type="OrthoDB" id="308440at2759"/>
<organism evidence="1 2">
    <name type="scientific">Dendrobium catenatum</name>
    <dbReference type="NCBI Taxonomy" id="906689"/>
    <lineage>
        <taxon>Eukaryota</taxon>
        <taxon>Viridiplantae</taxon>
        <taxon>Streptophyta</taxon>
        <taxon>Embryophyta</taxon>
        <taxon>Tracheophyta</taxon>
        <taxon>Spermatophyta</taxon>
        <taxon>Magnoliopsida</taxon>
        <taxon>Liliopsida</taxon>
        <taxon>Asparagales</taxon>
        <taxon>Orchidaceae</taxon>
        <taxon>Epidendroideae</taxon>
        <taxon>Malaxideae</taxon>
        <taxon>Dendrobiinae</taxon>
        <taxon>Dendrobium</taxon>
    </lineage>
</organism>
<dbReference type="Proteomes" id="UP000233837">
    <property type="component" value="Unassembled WGS sequence"/>
</dbReference>
<reference evidence="1 2" key="2">
    <citation type="journal article" date="2017" name="Nature">
        <title>The Apostasia genome and the evolution of orchids.</title>
        <authorList>
            <person name="Zhang G.Q."/>
            <person name="Liu K.W."/>
            <person name="Li Z."/>
            <person name="Lohaus R."/>
            <person name="Hsiao Y.Y."/>
            <person name="Niu S.C."/>
            <person name="Wang J.Y."/>
            <person name="Lin Y.C."/>
            <person name="Xu Q."/>
            <person name="Chen L.J."/>
            <person name="Yoshida K."/>
            <person name="Fujiwara S."/>
            <person name="Wang Z.W."/>
            <person name="Zhang Y.Q."/>
            <person name="Mitsuda N."/>
            <person name="Wang M."/>
            <person name="Liu G.H."/>
            <person name="Pecoraro L."/>
            <person name="Huang H.X."/>
            <person name="Xiao X.J."/>
            <person name="Lin M."/>
            <person name="Wu X.Y."/>
            <person name="Wu W.L."/>
            <person name="Chen Y.Y."/>
            <person name="Chang S.B."/>
            <person name="Sakamoto S."/>
            <person name="Ohme-Takagi M."/>
            <person name="Yagi M."/>
            <person name="Zeng S.J."/>
            <person name="Shen C.Y."/>
            <person name="Yeh C.M."/>
            <person name="Luo Y.B."/>
            <person name="Tsai W.C."/>
            <person name="Van de Peer Y."/>
            <person name="Liu Z.J."/>
        </authorList>
    </citation>
    <scope>NUCLEOTIDE SEQUENCE [LARGE SCALE GENOMIC DNA]</scope>
    <source>
        <tissue evidence="1">The whole plant</tissue>
    </source>
</reference>
<name>A0A2I0VMT4_9ASPA</name>
<dbReference type="InterPro" id="IPR053283">
    <property type="entry name" value="TUNICAMYCIN_INDUCED_1"/>
</dbReference>
<accession>A0A2I0VMT4</accession>
<dbReference type="EMBL" id="KZ503396">
    <property type="protein sequence ID" value="PKU64722.1"/>
    <property type="molecule type" value="Genomic_DNA"/>
</dbReference>
<gene>
    <name evidence="1" type="ORF">MA16_Dca020351</name>
</gene>